<keyword evidence="4" id="KW-0597">Phosphoprotein</keyword>
<dbReference type="EMBL" id="RBIG01000002">
    <property type="protein sequence ID" value="RKQ70515.1"/>
    <property type="molecule type" value="Genomic_DNA"/>
</dbReference>
<proteinExistence type="predicted"/>
<dbReference type="CDD" id="cd00082">
    <property type="entry name" value="HisKA"/>
    <property type="match status" value="1"/>
</dbReference>
<dbReference type="Gene3D" id="3.30.565.10">
    <property type="entry name" value="Histidine kinase-like ATPase, C-terminal domain"/>
    <property type="match status" value="1"/>
</dbReference>
<evidence type="ECO:0000256" key="11">
    <source>
        <dbReference type="SAM" id="Phobius"/>
    </source>
</evidence>
<keyword evidence="5" id="KW-0808">Transferase</keyword>
<evidence type="ECO:0000256" key="3">
    <source>
        <dbReference type="ARBA" id="ARBA00012438"/>
    </source>
</evidence>
<dbReference type="PRINTS" id="PR00344">
    <property type="entry name" value="BCTRLSENSOR"/>
</dbReference>
<dbReference type="PROSITE" id="PS50109">
    <property type="entry name" value="HIS_KIN"/>
    <property type="match status" value="1"/>
</dbReference>
<dbReference type="OrthoDB" id="7313492at2"/>
<evidence type="ECO:0000256" key="1">
    <source>
        <dbReference type="ARBA" id="ARBA00000085"/>
    </source>
</evidence>
<keyword evidence="8 11" id="KW-1133">Transmembrane helix</keyword>
<dbReference type="SUPFAM" id="SSF55874">
    <property type="entry name" value="ATPase domain of HSP90 chaperone/DNA topoisomerase II/histidine kinase"/>
    <property type="match status" value="1"/>
</dbReference>
<dbReference type="InterPro" id="IPR004358">
    <property type="entry name" value="Sig_transdc_His_kin-like_C"/>
</dbReference>
<evidence type="ECO:0000259" key="13">
    <source>
        <dbReference type="PROSITE" id="PS50839"/>
    </source>
</evidence>
<evidence type="ECO:0000256" key="8">
    <source>
        <dbReference type="ARBA" id="ARBA00022989"/>
    </source>
</evidence>
<dbReference type="GO" id="GO:0016020">
    <property type="term" value="C:membrane"/>
    <property type="evidence" value="ECO:0007669"/>
    <property type="project" value="UniProtKB-SubCell"/>
</dbReference>
<keyword evidence="10 11" id="KW-0472">Membrane</keyword>
<feature type="domain" description="Histidine kinase" evidence="12">
    <location>
        <begin position="327"/>
        <end position="547"/>
    </location>
</feature>
<dbReference type="Gene3D" id="1.10.287.130">
    <property type="match status" value="1"/>
</dbReference>
<keyword evidence="9" id="KW-0902">Two-component regulatory system</keyword>
<dbReference type="SMART" id="SM01079">
    <property type="entry name" value="CHASE"/>
    <property type="match status" value="1"/>
</dbReference>
<organism evidence="14 15">
    <name type="scientific">Oceanibaculum indicum</name>
    <dbReference type="NCBI Taxonomy" id="526216"/>
    <lineage>
        <taxon>Bacteria</taxon>
        <taxon>Pseudomonadati</taxon>
        <taxon>Pseudomonadota</taxon>
        <taxon>Alphaproteobacteria</taxon>
        <taxon>Rhodospirillales</taxon>
        <taxon>Oceanibaculaceae</taxon>
        <taxon>Oceanibaculum</taxon>
    </lineage>
</organism>
<dbReference type="InterPro" id="IPR036890">
    <property type="entry name" value="HATPase_C_sf"/>
</dbReference>
<dbReference type="AlphaFoldDB" id="A0A420WHW5"/>
<sequence>MAMTALSVSEDRRYSLRRTAFREAGLGVLAGLLLIALLEWSFSDVALQNAKADVRDEVNELRADIQQVLSRDVQLMRGVVGYVRAAPDLTQEDFELLARDMLEGAADHVRNMALARDLRISHMYPIAGNEAAIGLDYRSNMAQWPAVERAVRERRTVIAGPISLAQGGVGLVARLPVFLRHNGEEHGTLWGVASTVIDFVELMERVRYDDYATDYRLALVGRDGDALNNEIIWGDTGIRQYDPVALEVVVPEGSWRILAAPHDGWPALTPYFPYFVAAGLLAMLAAAFSALVRYRLALERGRTERELLEAMRRAEMANAAKSDFLANMSHELRTPLNAIIGFSSLLETAPPGSKISGKTPEYAGDIRKSGEFLLSLINDILDLTRIERGQPDLHIERFDAIPIARRCVQQFTAEFDAAGMILSDDTGTDPVWVRADRRALQQIISNLLSNALKYAGRGALVSLSIAPPKGGKVGIIVRDTGPGIPTEAVERIMEPFVQLAPPTARAAGGVGLGLSICKSLSAAMDGRFVIASAPGEGMTATLTLPAG</sequence>
<comment type="subcellular location">
    <subcellularLocation>
        <location evidence="2">Membrane</location>
    </subcellularLocation>
</comment>
<evidence type="ECO:0000256" key="6">
    <source>
        <dbReference type="ARBA" id="ARBA00022692"/>
    </source>
</evidence>
<dbReference type="SUPFAM" id="SSF47384">
    <property type="entry name" value="Homodimeric domain of signal transducing histidine kinase"/>
    <property type="match status" value="1"/>
</dbReference>
<name>A0A420WHW5_9PROT</name>
<dbReference type="InterPro" id="IPR003661">
    <property type="entry name" value="HisK_dim/P_dom"/>
</dbReference>
<feature type="transmembrane region" description="Helical" evidence="11">
    <location>
        <begin position="21"/>
        <end position="42"/>
    </location>
</feature>
<protein>
    <recommendedName>
        <fullName evidence="3">histidine kinase</fullName>
        <ecNumber evidence="3">2.7.13.3</ecNumber>
    </recommendedName>
</protein>
<keyword evidence="6 11" id="KW-0812">Transmembrane</keyword>
<evidence type="ECO:0000256" key="4">
    <source>
        <dbReference type="ARBA" id="ARBA00022553"/>
    </source>
</evidence>
<feature type="domain" description="CHASE" evidence="13">
    <location>
        <begin position="120"/>
        <end position="206"/>
    </location>
</feature>
<accession>A0A420WHW5</accession>
<dbReference type="InterPro" id="IPR042240">
    <property type="entry name" value="CHASE_sf"/>
</dbReference>
<dbReference type="SMART" id="SM00387">
    <property type="entry name" value="HATPase_c"/>
    <property type="match status" value="1"/>
</dbReference>
<dbReference type="Pfam" id="PF03924">
    <property type="entry name" value="CHASE"/>
    <property type="match status" value="1"/>
</dbReference>
<dbReference type="Pfam" id="PF02518">
    <property type="entry name" value="HATPase_c"/>
    <property type="match status" value="1"/>
</dbReference>
<comment type="caution">
    <text evidence="14">The sequence shown here is derived from an EMBL/GenBank/DDBJ whole genome shotgun (WGS) entry which is preliminary data.</text>
</comment>
<dbReference type="RefSeq" id="WP_121220331.1">
    <property type="nucleotide sequence ID" value="NZ_RBIG01000002.1"/>
</dbReference>
<dbReference type="GO" id="GO:0000155">
    <property type="term" value="F:phosphorelay sensor kinase activity"/>
    <property type="evidence" value="ECO:0007669"/>
    <property type="project" value="InterPro"/>
</dbReference>
<evidence type="ECO:0000259" key="12">
    <source>
        <dbReference type="PROSITE" id="PS50109"/>
    </source>
</evidence>
<dbReference type="SMART" id="SM00388">
    <property type="entry name" value="HisKA"/>
    <property type="match status" value="1"/>
</dbReference>
<feature type="transmembrane region" description="Helical" evidence="11">
    <location>
        <begin position="271"/>
        <end position="292"/>
    </location>
</feature>
<evidence type="ECO:0000256" key="2">
    <source>
        <dbReference type="ARBA" id="ARBA00004370"/>
    </source>
</evidence>
<reference evidence="14 15" key="1">
    <citation type="submission" date="2018-10" db="EMBL/GenBank/DDBJ databases">
        <title>Comparative analysis of microorganisms from saline springs in Andes Mountain Range, Colombia.</title>
        <authorList>
            <person name="Rubin E."/>
        </authorList>
    </citation>
    <scope>NUCLEOTIDE SEQUENCE [LARGE SCALE GENOMIC DNA]</scope>
    <source>
        <strain evidence="14 15">USBA 36</strain>
    </source>
</reference>
<evidence type="ECO:0000256" key="9">
    <source>
        <dbReference type="ARBA" id="ARBA00023012"/>
    </source>
</evidence>
<evidence type="ECO:0000256" key="7">
    <source>
        <dbReference type="ARBA" id="ARBA00022777"/>
    </source>
</evidence>
<evidence type="ECO:0000313" key="15">
    <source>
        <dbReference type="Proteomes" id="UP000277424"/>
    </source>
</evidence>
<dbReference type="Pfam" id="PF00512">
    <property type="entry name" value="HisKA"/>
    <property type="match status" value="1"/>
</dbReference>
<dbReference type="PANTHER" id="PTHR43711:SF1">
    <property type="entry name" value="HISTIDINE KINASE 1"/>
    <property type="match status" value="1"/>
</dbReference>
<keyword evidence="7 14" id="KW-0418">Kinase</keyword>
<dbReference type="EC" id="2.7.13.3" evidence="3"/>
<dbReference type="PROSITE" id="PS50839">
    <property type="entry name" value="CHASE"/>
    <property type="match status" value="1"/>
</dbReference>
<dbReference type="Gene3D" id="3.30.450.350">
    <property type="entry name" value="CHASE domain"/>
    <property type="match status" value="1"/>
</dbReference>
<dbReference type="PANTHER" id="PTHR43711">
    <property type="entry name" value="TWO-COMPONENT HISTIDINE KINASE"/>
    <property type="match status" value="1"/>
</dbReference>
<dbReference type="InterPro" id="IPR005467">
    <property type="entry name" value="His_kinase_dom"/>
</dbReference>
<gene>
    <name evidence="14" type="ORF">BCL74_2463</name>
</gene>
<evidence type="ECO:0000256" key="10">
    <source>
        <dbReference type="ARBA" id="ARBA00023136"/>
    </source>
</evidence>
<evidence type="ECO:0000313" key="14">
    <source>
        <dbReference type="EMBL" id="RKQ70515.1"/>
    </source>
</evidence>
<dbReference type="InterPro" id="IPR050736">
    <property type="entry name" value="Sensor_HK_Regulatory"/>
</dbReference>
<dbReference type="InterPro" id="IPR003594">
    <property type="entry name" value="HATPase_dom"/>
</dbReference>
<evidence type="ECO:0000256" key="5">
    <source>
        <dbReference type="ARBA" id="ARBA00022679"/>
    </source>
</evidence>
<dbReference type="Proteomes" id="UP000277424">
    <property type="component" value="Unassembled WGS sequence"/>
</dbReference>
<dbReference type="InterPro" id="IPR036097">
    <property type="entry name" value="HisK_dim/P_sf"/>
</dbReference>
<comment type="catalytic activity">
    <reaction evidence="1">
        <text>ATP + protein L-histidine = ADP + protein N-phospho-L-histidine.</text>
        <dbReference type="EC" id="2.7.13.3"/>
    </reaction>
</comment>
<dbReference type="InterPro" id="IPR006189">
    <property type="entry name" value="CHASE_dom"/>
</dbReference>